<name>A0AAD3CKC2_9STRA</name>
<evidence type="ECO:0000313" key="4">
    <source>
        <dbReference type="Proteomes" id="UP001054902"/>
    </source>
</evidence>
<dbReference type="InterPro" id="IPR036770">
    <property type="entry name" value="Ankyrin_rpt-contain_sf"/>
</dbReference>
<gene>
    <name evidence="3" type="ORF">CTEN210_03179</name>
</gene>
<proteinExistence type="predicted"/>
<sequence length="798" mass="91159">MSNFLESVEKSARDILRRNNDIRCNPNKTNNAKQLLSSPFVSKKIQRDRPNAAVLTKKLLPDDLKKRPTIHSLKRTSSPVRIGQDRLYRNPKDSDKCQIQALGEDGIKSSVLRKKFRCEQNLEDRNALALDEIIETTVHPIQRRIDKGVESIREKFKVMTNKKLGLMSNEVRERLLVELKTLQEKERENRGEMGKEDVNIPLASNLIEETKESPLSRNIRRDEIEQEIHEEIPSMKSSLIPGSSKVGPLGPKLISYERSEEIDCKDLTQVSLHFEKSEGDVTVITRLNLESPYVTPAFEIFDPSPLYPKEYPVEEDTNPSIPRDCVEYSEIFNHPLKSNLDDHRLCSIISADGRGIDEEALKLDNNIGFQIENRFFDEKGFRKLCVADEIVHNSSFPLHKFGISEESLMPNETSVTQRRMWHSEHACTELLSAERGSKDFLHMIRHESSGKDGGTESIPLISIISMKAYKVKSVESIKKEKLERTQREKQVKEEQKIKDSIMRQKLDKADQILKFRLGGQDFDEEKSKPIDKKLSRSTIEEDDVCDWKSLHVPVVGTNLFDLRVFNFETFSKDDNFYSGNVPRTIDVVEVKTATSYKVPEEMFAISTQTQFIPNLLEDRFDKSRKLESSEMTKDLILNGNQQVVLDHIMKVPLQDSNESTNIPLDVLEHCKNNKDSVETVADGSDEDAETCTIQAARHSDFDSLEYYLDELAVDIDTADEHGNTLLILAAQQGNKKLCKFFLRRGAYINAQNHSGNTSLHYLEKYNHSSLADYLRTKGADDTLLNESGLTCYEVGTLD</sequence>
<dbReference type="PANTHER" id="PTHR24119">
    <property type="entry name" value="ACYL-COA-BINDING DOMAIN-CONTAINING PROTEIN 6"/>
    <property type="match status" value="1"/>
</dbReference>
<dbReference type="GO" id="GO:0000062">
    <property type="term" value="F:fatty-acyl-CoA binding"/>
    <property type="evidence" value="ECO:0007669"/>
    <property type="project" value="TreeGrafter"/>
</dbReference>
<dbReference type="Proteomes" id="UP001054902">
    <property type="component" value="Unassembled WGS sequence"/>
</dbReference>
<organism evidence="3 4">
    <name type="scientific">Chaetoceros tenuissimus</name>
    <dbReference type="NCBI Taxonomy" id="426638"/>
    <lineage>
        <taxon>Eukaryota</taxon>
        <taxon>Sar</taxon>
        <taxon>Stramenopiles</taxon>
        <taxon>Ochrophyta</taxon>
        <taxon>Bacillariophyta</taxon>
        <taxon>Coscinodiscophyceae</taxon>
        <taxon>Chaetocerotophycidae</taxon>
        <taxon>Chaetocerotales</taxon>
        <taxon>Chaetocerotaceae</taxon>
        <taxon>Chaetoceros</taxon>
    </lineage>
</organism>
<dbReference type="PANTHER" id="PTHR24119:SF0">
    <property type="entry name" value="ACYL-COA-BINDING DOMAIN-CONTAINING PROTEIN 6"/>
    <property type="match status" value="1"/>
</dbReference>
<protein>
    <submittedName>
        <fullName evidence="3">Uncharacterized protein</fullName>
    </submittedName>
</protein>
<dbReference type="EMBL" id="BLLK01000022">
    <property type="protein sequence ID" value="GFH46705.1"/>
    <property type="molecule type" value="Genomic_DNA"/>
</dbReference>
<keyword evidence="2" id="KW-0040">ANK repeat</keyword>
<dbReference type="InterPro" id="IPR002110">
    <property type="entry name" value="Ankyrin_rpt"/>
</dbReference>
<dbReference type="PROSITE" id="PS50088">
    <property type="entry name" value="ANK_REPEAT"/>
    <property type="match status" value="2"/>
</dbReference>
<dbReference type="Pfam" id="PF12796">
    <property type="entry name" value="Ank_2"/>
    <property type="match status" value="1"/>
</dbReference>
<dbReference type="SMART" id="SM00248">
    <property type="entry name" value="ANK"/>
    <property type="match status" value="2"/>
</dbReference>
<dbReference type="AlphaFoldDB" id="A0AAD3CKC2"/>
<reference evidence="3 4" key="1">
    <citation type="journal article" date="2021" name="Sci. Rep.">
        <title>The genome of the diatom Chaetoceros tenuissimus carries an ancient integrated fragment of an extant virus.</title>
        <authorList>
            <person name="Hongo Y."/>
            <person name="Kimura K."/>
            <person name="Takaki Y."/>
            <person name="Yoshida Y."/>
            <person name="Baba S."/>
            <person name="Kobayashi G."/>
            <person name="Nagasaki K."/>
            <person name="Hano T."/>
            <person name="Tomaru Y."/>
        </authorList>
    </citation>
    <scope>NUCLEOTIDE SEQUENCE [LARGE SCALE GENOMIC DNA]</scope>
    <source>
        <strain evidence="3 4">NIES-3715</strain>
    </source>
</reference>
<feature type="repeat" description="ANK" evidence="2">
    <location>
        <begin position="721"/>
        <end position="753"/>
    </location>
</feature>
<keyword evidence="1" id="KW-0446">Lipid-binding</keyword>
<evidence type="ECO:0000256" key="2">
    <source>
        <dbReference type="PROSITE-ProRule" id="PRU00023"/>
    </source>
</evidence>
<comment type="caution">
    <text evidence="3">The sequence shown here is derived from an EMBL/GenBank/DDBJ whole genome shotgun (WGS) entry which is preliminary data.</text>
</comment>
<dbReference type="SUPFAM" id="SSF48403">
    <property type="entry name" value="Ankyrin repeat"/>
    <property type="match status" value="1"/>
</dbReference>
<feature type="repeat" description="ANK" evidence="2">
    <location>
        <begin position="754"/>
        <end position="786"/>
    </location>
</feature>
<evidence type="ECO:0000313" key="3">
    <source>
        <dbReference type="EMBL" id="GFH46705.1"/>
    </source>
</evidence>
<accession>A0AAD3CKC2</accession>
<keyword evidence="4" id="KW-1185">Reference proteome</keyword>
<dbReference type="PROSITE" id="PS50297">
    <property type="entry name" value="ANK_REP_REGION"/>
    <property type="match status" value="1"/>
</dbReference>
<evidence type="ECO:0000256" key="1">
    <source>
        <dbReference type="ARBA" id="ARBA00023121"/>
    </source>
</evidence>
<dbReference type="Gene3D" id="1.25.40.20">
    <property type="entry name" value="Ankyrin repeat-containing domain"/>
    <property type="match status" value="1"/>
</dbReference>